<dbReference type="InterPro" id="IPR000836">
    <property type="entry name" value="PRTase_dom"/>
</dbReference>
<dbReference type="Proteomes" id="UP000465846">
    <property type="component" value="Chromosome"/>
</dbReference>
<dbReference type="CDD" id="cd06223">
    <property type="entry name" value="PRTases_typeI"/>
    <property type="match status" value="1"/>
</dbReference>
<protein>
    <submittedName>
        <fullName evidence="2">Phosphoribosyltransferase</fullName>
    </submittedName>
</protein>
<dbReference type="GeneID" id="44080821"/>
<evidence type="ECO:0000259" key="1">
    <source>
        <dbReference type="Pfam" id="PF00156"/>
    </source>
</evidence>
<organism evidence="2 3">
    <name type="scientific">Halogeometricum borinquense</name>
    <dbReference type="NCBI Taxonomy" id="60847"/>
    <lineage>
        <taxon>Archaea</taxon>
        <taxon>Methanobacteriati</taxon>
        <taxon>Methanobacteriota</taxon>
        <taxon>Stenosarchaea group</taxon>
        <taxon>Halobacteria</taxon>
        <taxon>Halobacteriales</taxon>
        <taxon>Haloferacaceae</taxon>
        <taxon>Halogeometricum</taxon>
    </lineage>
</organism>
<dbReference type="EMBL" id="CP048739">
    <property type="protein sequence ID" value="QIB76520.1"/>
    <property type="molecule type" value="Genomic_DNA"/>
</dbReference>
<dbReference type="InterPro" id="IPR029057">
    <property type="entry name" value="PRTase-like"/>
</dbReference>
<proteinExistence type="predicted"/>
<sequence length="216" mass="23175">MVRDRQPSQFKDRESAGKQLGDALREEGVDADIVLAIPRGGLPLGRMVADALHVPLDIVATQKIGAPNNPEFAIGAVAADGSAWLNEEVIERRGIDREYIERVRSEEAENAREKAETYRDDGSLPDLSGKTVVVVDDGVATGATARACLSRVNAAAPERVIFAVPVGSPRAISDLEGLADEVVCLSAPSVFHAVGQFYERFGQVTDEEAMAYLAEE</sequence>
<dbReference type="Pfam" id="PF00156">
    <property type="entry name" value="Pribosyltran"/>
    <property type="match status" value="1"/>
</dbReference>
<accession>A0A6C0UMX9</accession>
<dbReference type="AlphaFoldDB" id="A0A6C0UMX9"/>
<reference evidence="2 3" key="1">
    <citation type="submission" date="2020-02" db="EMBL/GenBank/DDBJ databases">
        <title>Whole genome sequence of Halogeometricum borinquense strain wsp4.</title>
        <authorList>
            <person name="Verma D.K."/>
            <person name="Gopal K."/>
            <person name="Prasad E.S."/>
        </authorList>
    </citation>
    <scope>NUCLEOTIDE SEQUENCE [LARGE SCALE GENOMIC DNA]</scope>
    <source>
        <strain evidence="3">wsp4</strain>
    </source>
</reference>
<keyword evidence="2" id="KW-0808">Transferase</keyword>
<dbReference type="Gene3D" id="3.40.50.2020">
    <property type="match status" value="1"/>
</dbReference>
<keyword evidence="2" id="KW-0328">Glycosyltransferase</keyword>
<dbReference type="SUPFAM" id="SSF53271">
    <property type="entry name" value="PRTase-like"/>
    <property type="match status" value="1"/>
</dbReference>
<evidence type="ECO:0000313" key="2">
    <source>
        <dbReference type="EMBL" id="QIB76520.1"/>
    </source>
</evidence>
<dbReference type="GO" id="GO:0016757">
    <property type="term" value="F:glycosyltransferase activity"/>
    <property type="evidence" value="ECO:0007669"/>
    <property type="project" value="UniProtKB-KW"/>
</dbReference>
<feature type="domain" description="Phosphoribosyltransferase" evidence="1">
    <location>
        <begin position="30"/>
        <end position="197"/>
    </location>
</feature>
<name>A0A6C0UMX9_9EURY</name>
<dbReference type="RefSeq" id="WP_163488166.1">
    <property type="nucleotide sequence ID" value="NZ_CP048739.1"/>
</dbReference>
<dbReference type="Gene3D" id="3.30.1310.20">
    <property type="entry name" value="PRTase-like"/>
    <property type="match status" value="1"/>
</dbReference>
<gene>
    <name evidence="2" type="ORF">G3I44_15430</name>
</gene>
<evidence type="ECO:0000313" key="3">
    <source>
        <dbReference type="Proteomes" id="UP000465846"/>
    </source>
</evidence>